<reference evidence="3 4" key="1">
    <citation type="submission" date="2020-08" db="EMBL/GenBank/DDBJ databases">
        <title>Genomic Encyclopedia of Type Strains, Phase IV (KMG-IV): sequencing the most valuable type-strain genomes for metagenomic binning, comparative biology and taxonomic classification.</title>
        <authorList>
            <person name="Goeker M."/>
        </authorList>
    </citation>
    <scope>NUCLEOTIDE SEQUENCE [LARGE SCALE GENOMIC DNA]</scope>
    <source>
        <strain evidence="3 4">DSM 25897</strain>
    </source>
</reference>
<feature type="domain" description="VIT" evidence="2">
    <location>
        <begin position="1"/>
        <end position="128"/>
    </location>
</feature>
<comment type="caution">
    <text evidence="3">The sequence shown here is derived from an EMBL/GenBank/DDBJ whole genome shotgun (WGS) entry which is preliminary data.</text>
</comment>
<feature type="domain" description="VWFA" evidence="1">
    <location>
        <begin position="257"/>
        <end position="428"/>
    </location>
</feature>
<evidence type="ECO:0000313" key="4">
    <source>
        <dbReference type="Proteomes" id="UP000519004"/>
    </source>
</evidence>
<dbReference type="AlphaFoldDB" id="A0A7W7XZS6"/>
<keyword evidence="4" id="KW-1185">Reference proteome</keyword>
<dbReference type="PROSITE" id="PS51468">
    <property type="entry name" value="VIT"/>
    <property type="match status" value="1"/>
</dbReference>
<dbReference type="PANTHER" id="PTHR45737">
    <property type="entry name" value="VON WILLEBRAND FACTOR A DOMAIN-CONTAINING PROTEIN 5A"/>
    <property type="match status" value="1"/>
</dbReference>
<dbReference type="InterPro" id="IPR036465">
    <property type="entry name" value="vWFA_dom_sf"/>
</dbReference>
<dbReference type="Pfam" id="PF13768">
    <property type="entry name" value="VWA_3"/>
    <property type="match status" value="1"/>
</dbReference>
<dbReference type="Gene3D" id="3.40.50.410">
    <property type="entry name" value="von Willebrand factor, type A domain"/>
    <property type="match status" value="1"/>
</dbReference>
<sequence>MAIESLPAAAAPRQALERAHLDVTVRGLDAVVAVSYSFRNAEPKAIEALFTFPMPRSAAFLGLSAEIGGETIEAEVIEARDALRRYDDAISDGDSALLLRQLAPGLLQASLGNVGPGEEARFTLRYALPLTVLERRLRLRLPMNLRPRYGAWDLDELDEPVHDAGVEYALSARLRVEGFLAGASLACVSHPARFERRGEVAELALIDAWLDGDVVVEFGLDAALPPVGECFPDGDAAGARVQVLLPPAPDEAQKPLQTILLLDCSGSMAGDAILGCRAALEAVAQALDENDRLQVMRFGSDVHALLRRPIRVGEAVRRSLSELAATVQADLGGTEMGKALGRALDDLALTRDPACAQAIFLVTDGAIQPHDIEHALQRAIDEGVRVFVVAVGSSASLETLEPLATRTRGQLEQVMPGEAIAGAVLSQLRRMRQSSPLTVHFQFETEAGPVEASALAYGGDAVGLQLALPAPATQVRASCALWNEPLRFALTPVEASPDRLALLGLARYRATNDEGQQRELALRYRLLTPFTSAILVRRRADGERFEELPAIRPQPQMLSRGMAAAAASGRVLMPDAAASALCTDATSFSAVHFSALDLLGEAHVDESAPLPDEPALPPAPGPESIRQALLALQAAVLAALEKTQPDLSRTTLLAQLPDTLHEVFEWLLREGLWVESDADWLALLDALTGLDLGVPVDTGMQDAIATALLLAGYGGRADHELAELRERLQSLIET</sequence>
<protein>
    <submittedName>
        <fullName evidence="3">Ca-activated chloride channel family protein</fullName>
    </submittedName>
</protein>
<evidence type="ECO:0000313" key="3">
    <source>
        <dbReference type="EMBL" id="MBB5015430.1"/>
    </source>
</evidence>
<organism evidence="3 4">
    <name type="scientific">Rehaibacterium terrae</name>
    <dbReference type="NCBI Taxonomy" id="1341696"/>
    <lineage>
        <taxon>Bacteria</taxon>
        <taxon>Pseudomonadati</taxon>
        <taxon>Pseudomonadota</taxon>
        <taxon>Gammaproteobacteria</taxon>
        <taxon>Lysobacterales</taxon>
        <taxon>Lysobacteraceae</taxon>
        <taxon>Rehaibacterium</taxon>
    </lineage>
</organism>
<dbReference type="SMART" id="SM00609">
    <property type="entry name" value="VIT"/>
    <property type="match status" value="1"/>
</dbReference>
<dbReference type="SMART" id="SM00327">
    <property type="entry name" value="VWA"/>
    <property type="match status" value="1"/>
</dbReference>
<dbReference type="Pfam" id="PF08487">
    <property type="entry name" value="VIT"/>
    <property type="match status" value="1"/>
</dbReference>
<name>A0A7W7XZS6_9GAMM</name>
<dbReference type="Proteomes" id="UP000519004">
    <property type="component" value="Unassembled WGS sequence"/>
</dbReference>
<dbReference type="InterPro" id="IPR002035">
    <property type="entry name" value="VWF_A"/>
</dbReference>
<dbReference type="EMBL" id="JACHHX010000007">
    <property type="protein sequence ID" value="MBB5015430.1"/>
    <property type="molecule type" value="Genomic_DNA"/>
</dbReference>
<evidence type="ECO:0000259" key="2">
    <source>
        <dbReference type="PROSITE" id="PS51468"/>
    </source>
</evidence>
<dbReference type="InterPro" id="IPR013694">
    <property type="entry name" value="VIT"/>
</dbReference>
<accession>A0A7W7XZS6</accession>
<dbReference type="PANTHER" id="PTHR45737:SF6">
    <property type="entry name" value="VON WILLEBRAND FACTOR A DOMAIN-CONTAINING PROTEIN 5A"/>
    <property type="match status" value="1"/>
</dbReference>
<proteinExistence type="predicted"/>
<dbReference type="RefSeq" id="WP_183948121.1">
    <property type="nucleotide sequence ID" value="NZ_JACHHX010000007.1"/>
</dbReference>
<dbReference type="PROSITE" id="PS50234">
    <property type="entry name" value="VWFA"/>
    <property type="match status" value="1"/>
</dbReference>
<dbReference type="SUPFAM" id="SSF53300">
    <property type="entry name" value="vWA-like"/>
    <property type="match status" value="1"/>
</dbReference>
<evidence type="ECO:0000259" key="1">
    <source>
        <dbReference type="PROSITE" id="PS50234"/>
    </source>
</evidence>
<gene>
    <name evidence="3" type="ORF">HNQ58_001328</name>
</gene>